<evidence type="ECO:0000259" key="3">
    <source>
        <dbReference type="SMART" id="SM00635"/>
    </source>
</evidence>
<dbReference type="EMBL" id="FOJI01000002">
    <property type="protein sequence ID" value="SEV92559.1"/>
    <property type="molecule type" value="Genomic_DNA"/>
</dbReference>
<dbReference type="InterPro" id="IPR008964">
    <property type="entry name" value="Invasin/intimin_cell_adhesion"/>
</dbReference>
<keyword evidence="2" id="KW-0732">Signal</keyword>
<name>A0A1I0MVG6_9FIRM</name>
<gene>
    <name evidence="4" type="ORF">SAMN05421659_102169</name>
</gene>
<keyword evidence="1" id="KW-0812">Transmembrane</keyword>
<sequence>MSHDFTIKLRRCLCVVLICFLVNIPVTSAHAASSEIFSGYTQISDAKGLQAIANAPDGKYVLMSDISLRGIDWYPINFNGTIDGNGHTIYDLKSTQMNSESNISVDGNDKKYETYFSGLFGQAENAVIKNLNIKACDIKISTDKNCFAAGIAGYTANTEITNCSVQGSVYLYSKNTMCGVAGITGFGYGTVTGCQADITLVIVDESDITKKCEQFLGGILASGYTDIEGCKVNIKGYASIHGFAHNGGLVGMHYIHTSDNNHAGYVRNNVVNGVISFFENNTNRRAYCSAYIGETLNSHVSNSGNTSTSFTRDERFDYTKILLPNPCNNPVYTETVTEPTCTVMGYTTFNCKTCDYSYIANYTFPAHKVGELKTEIIPTFSEYGLRRSYCTVCGQLIEEVKIPKLIYSDNSILQKTELTLSYKSKYTLSAAVAPEDAANWKVSWSSSDESIVKVNEAGELTATGRGNAVITCSMEDGTTLGECAVTVKSISGQWIIAVLIVGLILVLIVILTIIHFHTKGRKIVEKEKLRNKD</sequence>
<feature type="signal peptide" evidence="2">
    <location>
        <begin position="1"/>
        <end position="31"/>
    </location>
</feature>
<organism evidence="4 5">
    <name type="scientific">[Clostridium] fimetarium</name>
    <dbReference type="NCBI Taxonomy" id="99656"/>
    <lineage>
        <taxon>Bacteria</taxon>
        <taxon>Bacillati</taxon>
        <taxon>Bacillota</taxon>
        <taxon>Clostridia</taxon>
        <taxon>Lachnospirales</taxon>
        <taxon>Lachnospiraceae</taxon>
    </lineage>
</organism>
<reference evidence="4 5" key="1">
    <citation type="submission" date="2016-10" db="EMBL/GenBank/DDBJ databases">
        <authorList>
            <person name="de Groot N.N."/>
        </authorList>
    </citation>
    <scope>NUCLEOTIDE SEQUENCE [LARGE SCALE GENOMIC DNA]</scope>
    <source>
        <strain evidence="4 5">DSM 9179</strain>
    </source>
</reference>
<dbReference type="Proteomes" id="UP000199701">
    <property type="component" value="Unassembled WGS sequence"/>
</dbReference>
<dbReference type="SUPFAM" id="SSF49373">
    <property type="entry name" value="Invasin/intimin cell-adhesion fragments"/>
    <property type="match status" value="1"/>
</dbReference>
<keyword evidence="5" id="KW-1185">Reference proteome</keyword>
<evidence type="ECO:0000256" key="1">
    <source>
        <dbReference type="SAM" id="Phobius"/>
    </source>
</evidence>
<evidence type="ECO:0000313" key="4">
    <source>
        <dbReference type="EMBL" id="SEV92559.1"/>
    </source>
</evidence>
<dbReference type="Gene3D" id="2.160.20.110">
    <property type="match status" value="1"/>
</dbReference>
<keyword evidence="1" id="KW-0472">Membrane</keyword>
<evidence type="ECO:0000256" key="2">
    <source>
        <dbReference type="SAM" id="SignalP"/>
    </source>
</evidence>
<dbReference type="RefSeq" id="WP_242940948.1">
    <property type="nucleotide sequence ID" value="NZ_FOJI01000002.1"/>
</dbReference>
<dbReference type="STRING" id="99656.SAMN05421659_102169"/>
<feature type="domain" description="BIG2" evidence="3">
    <location>
        <begin position="406"/>
        <end position="484"/>
    </location>
</feature>
<evidence type="ECO:0000313" key="5">
    <source>
        <dbReference type="Proteomes" id="UP000199701"/>
    </source>
</evidence>
<keyword evidence="1" id="KW-1133">Transmembrane helix</keyword>
<dbReference type="SMART" id="SM00635">
    <property type="entry name" value="BID_2"/>
    <property type="match status" value="1"/>
</dbReference>
<dbReference type="AlphaFoldDB" id="A0A1I0MVG6"/>
<dbReference type="Gene3D" id="2.60.40.1080">
    <property type="match status" value="1"/>
</dbReference>
<dbReference type="InterPro" id="IPR003343">
    <property type="entry name" value="Big_2"/>
</dbReference>
<feature type="chain" id="PRO_5011514791" evidence="2">
    <location>
        <begin position="32"/>
        <end position="533"/>
    </location>
</feature>
<feature type="transmembrane region" description="Helical" evidence="1">
    <location>
        <begin position="494"/>
        <end position="516"/>
    </location>
</feature>
<proteinExistence type="predicted"/>
<accession>A0A1I0MVG6</accession>
<dbReference type="Pfam" id="PF02368">
    <property type="entry name" value="Big_2"/>
    <property type="match status" value="1"/>
</dbReference>
<protein>
    <submittedName>
        <fullName evidence="4">Ig-like domain (Group 2)</fullName>
    </submittedName>
</protein>